<keyword evidence="5" id="KW-1185">Reference proteome</keyword>
<accession>A0ABW5SDB9</accession>
<organism evidence="4 5">
    <name type="scientific">Mesonia sediminis</name>
    <dbReference type="NCBI Taxonomy" id="1703946"/>
    <lineage>
        <taxon>Bacteria</taxon>
        <taxon>Pseudomonadati</taxon>
        <taxon>Bacteroidota</taxon>
        <taxon>Flavobacteriia</taxon>
        <taxon>Flavobacteriales</taxon>
        <taxon>Flavobacteriaceae</taxon>
        <taxon>Mesonia</taxon>
    </lineage>
</organism>
<dbReference type="PANTHER" id="PTHR30576">
    <property type="entry name" value="COLANIC BIOSYNTHESIS UDP-GLUCOSE LIPID CARRIER TRANSFERASE"/>
    <property type="match status" value="1"/>
</dbReference>
<dbReference type="EMBL" id="JBHULZ010000004">
    <property type="protein sequence ID" value="MFD2696560.1"/>
    <property type="molecule type" value="Genomic_DNA"/>
</dbReference>
<dbReference type="EC" id="2.7.8.-" evidence="4"/>
<dbReference type="GO" id="GO:0016740">
    <property type="term" value="F:transferase activity"/>
    <property type="evidence" value="ECO:0007669"/>
    <property type="project" value="UniProtKB-KW"/>
</dbReference>
<comment type="caution">
    <text evidence="4">The sequence shown here is derived from an EMBL/GenBank/DDBJ whole genome shotgun (WGS) entry which is preliminary data.</text>
</comment>
<comment type="similarity">
    <text evidence="1">Belongs to the bacterial sugar transferase family.</text>
</comment>
<evidence type="ECO:0000313" key="5">
    <source>
        <dbReference type="Proteomes" id="UP001597357"/>
    </source>
</evidence>
<keyword evidence="2" id="KW-0472">Membrane</keyword>
<keyword evidence="2" id="KW-0812">Transmembrane</keyword>
<name>A0ABW5SDB9_9FLAO</name>
<dbReference type="InterPro" id="IPR003362">
    <property type="entry name" value="Bact_transf"/>
</dbReference>
<dbReference type="PANTHER" id="PTHR30576:SF20">
    <property type="entry name" value="QUINOVOSAMINEPHOSPHOTRANSFERAE-RELATED"/>
    <property type="match status" value="1"/>
</dbReference>
<keyword evidence="4" id="KW-0808">Transferase</keyword>
<sequence>MKDKLSSSEKWVKRGIDLIASLVGIGLLFPILVLGFILASWSTKQSGIYRSKRIGQFGKEFYILKLRSMRRIEGVETSVTTARDPRITGIGAFLRKYKIDELPQLFNVLLGQMSLVGPRPDVPGFADNLTGNDARILLLKPGITGLATLAFKNEEELLARQSDPIAYNREVIWPEKIRLNKYYLKNYSLTLDIKILFKTLFT</sequence>
<proteinExistence type="inferred from homology"/>
<keyword evidence="2" id="KW-1133">Transmembrane helix</keyword>
<evidence type="ECO:0000313" key="4">
    <source>
        <dbReference type="EMBL" id="MFD2696560.1"/>
    </source>
</evidence>
<evidence type="ECO:0000256" key="1">
    <source>
        <dbReference type="ARBA" id="ARBA00006464"/>
    </source>
</evidence>
<evidence type="ECO:0000259" key="3">
    <source>
        <dbReference type="Pfam" id="PF02397"/>
    </source>
</evidence>
<feature type="domain" description="Bacterial sugar transferase" evidence="3">
    <location>
        <begin position="13"/>
        <end position="201"/>
    </location>
</feature>
<dbReference type="Pfam" id="PF02397">
    <property type="entry name" value="Bac_transf"/>
    <property type="match status" value="1"/>
</dbReference>
<evidence type="ECO:0000256" key="2">
    <source>
        <dbReference type="SAM" id="Phobius"/>
    </source>
</evidence>
<dbReference type="Proteomes" id="UP001597357">
    <property type="component" value="Unassembled WGS sequence"/>
</dbReference>
<gene>
    <name evidence="4" type="ORF">ACFSQ0_00995</name>
</gene>
<dbReference type="RefSeq" id="WP_379042867.1">
    <property type="nucleotide sequence ID" value="NZ_JBHULZ010000004.1"/>
</dbReference>
<reference evidence="5" key="1">
    <citation type="journal article" date="2019" name="Int. J. Syst. Evol. Microbiol.">
        <title>The Global Catalogue of Microorganisms (GCM) 10K type strain sequencing project: providing services to taxonomists for standard genome sequencing and annotation.</title>
        <authorList>
            <consortium name="The Broad Institute Genomics Platform"/>
            <consortium name="The Broad Institute Genome Sequencing Center for Infectious Disease"/>
            <person name="Wu L."/>
            <person name="Ma J."/>
        </authorList>
    </citation>
    <scope>NUCLEOTIDE SEQUENCE [LARGE SCALE GENOMIC DNA]</scope>
    <source>
        <strain evidence="5">KCTC 42255</strain>
    </source>
</reference>
<feature type="transmembrane region" description="Helical" evidence="2">
    <location>
        <begin position="20"/>
        <end position="43"/>
    </location>
</feature>
<protein>
    <submittedName>
        <fullName evidence="4">Sugar transferase</fullName>
        <ecNumber evidence="4">2.7.8.-</ecNumber>
    </submittedName>
</protein>